<dbReference type="Pfam" id="PF01207">
    <property type="entry name" value="Dus"/>
    <property type="match status" value="1"/>
</dbReference>
<dbReference type="Proteomes" id="UP000678499">
    <property type="component" value="Unassembled WGS sequence"/>
</dbReference>
<dbReference type="InterPro" id="IPR035587">
    <property type="entry name" value="DUS-like_FMN-bd"/>
</dbReference>
<feature type="binding site" evidence="8">
    <location>
        <begin position="216"/>
        <end position="218"/>
    </location>
    <ligand>
        <name>FMN</name>
        <dbReference type="ChEBI" id="CHEBI:58210"/>
    </ligand>
</feature>
<evidence type="ECO:0000256" key="7">
    <source>
        <dbReference type="PIRSR" id="PIRSR006621-1"/>
    </source>
</evidence>
<evidence type="ECO:0000256" key="4">
    <source>
        <dbReference type="ARBA" id="ARBA00022694"/>
    </source>
</evidence>
<keyword evidence="3 6" id="KW-0288">FMN</keyword>
<dbReference type="EC" id="1.3.1.-" evidence="6"/>
<feature type="binding site" evidence="8">
    <location>
        <position position="186"/>
    </location>
    <ligand>
        <name>FMN</name>
        <dbReference type="ChEBI" id="CHEBI:58210"/>
    </ligand>
</feature>
<proteinExistence type="inferred from homology"/>
<organism evidence="10">
    <name type="scientific">Notodromas monacha</name>
    <dbReference type="NCBI Taxonomy" id="399045"/>
    <lineage>
        <taxon>Eukaryota</taxon>
        <taxon>Metazoa</taxon>
        <taxon>Ecdysozoa</taxon>
        <taxon>Arthropoda</taxon>
        <taxon>Crustacea</taxon>
        <taxon>Oligostraca</taxon>
        <taxon>Ostracoda</taxon>
        <taxon>Podocopa</taxon>
        <taxon>Podocopida</taxon>
        <taxon>Cypridocopina</taxon>
        <taxon>Cypridoidea</taxon>
        <taxon>Cyprididae</taxon>
        <taxon>Notodromas</taxon>
    </lineage>
</organism>
<dbReference type="PROSITE" id="PS01136">
    <property type="entry name" value="UPF0034"/>
    <property type="match status" value="1"/>
</dbReference>
<feature type="active site" description="Proton donor" evidence="7">
    <location>
        <position position="116"/>
    </location>
</feature>
<comment type="similarity">
    <text evidence="6">Belongs to the dus family.</text>
</comment>
<dbReference type="PANTHER" id="PTHR11082:SF31">
    <property type="entry name" value="TRNA-DIHYDROURIDINE(20A_20B) SYNTHASE [NAD(P)+]-LIKE"/>
    <property type="match status" value="1"/>
</dbReference>
<evidence type="ECO:0000313" key="11">
    <source>
        <dbReference type="Proteomes" id="UP000678499"/>
    </source>
</evidence>
<dbReference type="InterPro" id="IPR018517">
    <property type="entry name" value="tRNA_hU_synthase_CS"/>
</dbReference>
<keyword evidence="8" id="KW-0547">Nucleotide-binding</keyword>
<evidence type="ECO:0000256" key="5">
    <source>
        <dbReference type="ARBA" id="ARBA00023002"/>
    </source>
</evidence>
<dbReference type="EMBL" id="OA882836">
    <property type="protein sequence ID" value="CAD7277110.1"/>
    <property type="molecule type" value="Genomic_DNA"/>
</dbReference>
<keyword evidence="5 6" id="KW-0560">Oxidoreductase</keyword>
<evidence type="ECO:0000256" key="8">
    <source>
        <dbReference type="PIRSR" id="PIRSR006621-2"/>
    </source>
</evidence>
<dbReference type="SUPFAM" id="SSF51395">
    <property type="entry name" value="FMN-linked oxidoreductases"/>
    <property type="match status" value="1"/>
</dbReference>
<keyword evidence="4 6" id="KW-0819">tRNA processing</keyword>
<name>A0A7R9BMD4_9CRUS</name>
<evidence type="ECO:0000256" key="6">
    <source>
        <dbReference type="PIRNR" id="PIRNR006621"/>
    </source>
</evidence>
<dbReference type="Gene3D" id="3.20.20.70">
    <property type="entry name" value="Aldolase class I"/>
    <property type="match status" value="1"/>
</dbReference>
<accession>A0A7R9BMD4</accession>
<feature type="binding site" evidence="8">
    <location>
        <position position="87"/>
    </location>
    <ligand>
        <name>FMN</name>
        <dbReference type="ChEBI" id="CHEBI:58210"/>
    </ligand>
</feature>
<feature type="domain" description="DUS-like FMN-binding" evidence="9">
    <location>
        <begin position="31"/>
        <end position="304"/>
    </location>
</feature>
<dbReference type="CDD" id="cd02801">
    <property type="entry name" value="DUS_like_FMN"/>
    <property type="match status" value="1"/>
</dbReference>
<sequence>MTCSQCHRESSELVRSPLDILTDPDIIARICAPMVRYSKLPFRLLVRKYGCDIAYSPMIVADPFVRSEKARLAEFATSPDDRPLIVQFGAADAVEFSKATEIIAGVCDGVDLNCGCPQRWVSKKGFGACLLNKPEFVADMVSAVKRLPLPEKFTVSIKIRIKEDLRKTIDFCRAVENAGVDFIAVHGRTTSQRKEPANLEAIATIKESLRIPVIANGGMKNLKDVHEVHSRTGVNGVMIAEGLLENPALFVSECEVTPANCILDYCNFAARYERRFNTFHHHLMSMCQRWHAKPQRKVFNALTNFSDVVSYLHTNHECFSDSDFPLFGDSSDEESACD</sequence>
<dbReference type="EMBL" id="CAJPEX010000799">
    <property type="protein sequence ID" value="CAG0917262.1"/>
    <property type="molecule type" value="Genomic_DNA"/>
</dbReference>
<keyword evidence="11" id="KW-1185">Reference proteome</keyword>
<dbReference type="OrthoDB" id="9977870at2759"/>
<dbReference type="InterPro" id="IPR001269">
    <property type="entry name" value="DUS_fam"/>
</dbReference>
<keyword evidence="2 6" id="KW-0285">Flavoprotein</keyword>
<dbReference type="GO" id="GO:0017150">
    <property type="term" value="F:tRNA dihydrouridine synthase activity"/>
    <property type="evidence" value="ECO:0007669"/>
    <property type="project" value="InterPro"/>
</dbReference>
<evidence type="ECO:0000256" key="2">
    <source>
        <dbReference type="ARBA" id="ARBA00022630"/>
    </source>
</evidence>
<feature type="binding site" evidence="8">
    <location>
        <begin position="33"/>
        <end position="35"/>
    </location>
    <ligand>
        <name>FMN</name>
        <dbReference type="ChEBI" id="CHEBI:58210"/>
    </ligand>
</feature>
<evidence type="ECO:0000259" key="9">
    <source>
        <dbReference type="Pfam" id="PF01207"/>
    </source>
</evidence>
<comment type="function">
    <text evidence="6">Catalyzes the synthesis of dihydrouridine, a modified base found in the D-loop of most tRNAs.</text>
</comment>
<reference evidence="10" key="1">
    <citation type="submission" date="2020-11" db="EMBL/GenBank/DDBJ databases">
        <authorList>
            <person name="Tran Van P."/>
        </authorList>
    </citation>
    <scope>NUCLEOTIDE SEQUENCE</scope>
</reference>
<evidence type="ECO:0000256" key="3">
    <source>
        <dbReference type="ARBA" id="ARBA00022643"/>
    </source>
</evidence>
<dbReference type="GO" id="GO:0050660">
    <property type="term" value="F:flavin adenine dinucleotide binding"/>
    <property type="evidence" value="ECO:0007669"/>
    <property type="project" value="InterPro"/>
</dbReference>
<dbReference type="InterPro" id="IPR013785">
    <property type="entry name" value="Aldolase_TIM"/>
</dbReference>
<protein>
    <recommendedName>
        <fullName evidence="6">tRNA-dihydrouridine synthase</fullName>
        <ecNumber evidence="6">1.3.1.-</ecNumber>
    </recommendedName>
</protein>
<evidence type="ECO:0000313" key="10">
    <source>
        <dbReference type="EMBL" id="CAD7277110.1"/>
    </source>
</evidence>
<evidence type="ECO:0000256" key="1">
    <source>
        <dbReference type="ARBA" id="ARBA00001917"/>
    </source>
</evidence>
<dbReference type="AlphaFoldDB" id="A0A7R9BMD4"/>
<dbReference type="PIRSF" id="PIRSF006621">
    <property type="entry name" value="Dus"/>
    <property type="match status" value="1"/>
</dbReference>
<gene>
    <name evidence="10" type="ORF">NMOB1V02_LOCUS4852</name>
</gene>
<dbReference type="PANTHER" id="PTHR11082">
    <property type="entry name" value="TRNA-DIHYDROURIDINE SYNTHASE"/>
    <property type="match status" value="1"/>
</dbReference>
<comment type="cofactor">
    <cofactor evidence="1 6 8">
        <name>FMN</name>
        <dbReference type="ChEBI" id="CHEBI:58210"/>
    </cofactor>
</comment>